<comment type="caution">
    <text evidence="4">The sequence shown here is derived from an EMBL/GenBank/DDBJ whole genome shotgun (WGS) entry which is preliminary data.</text>
</comment>
<feature type="domain" description="PGG" evidence="3">
    <location>
        <begin position="786"/>
        <end position="898"/>
    </location>
</feature>
<evidence type="ECO:0000256" key="2">
    <source>
        <dbReference type="SAM" id="Phobius"/>
    </source>
</evidence>
<dbReference type="EMBL" id="JRKL02001125">
    <property type="protein sequence ID" value="KAF3965874.1"/>
    <property type="molecule type" value="Genomic_DNA"/>
</dbReference>
<name>A0A8J4RDH0_9ROSI</name>
<keyword evidence="5" id="KW-1185">Reference proteome</keyword>
<feature type="region of interest" description="Disordered" evidence="1">
    <location>
        <begin position="369"/>
        <end position="428"/>
    </location>
</feature>
<dbReference type="SUPFAM" id="SSF48403">
    <property type="entry name" value="Ankyrin repeat"/>
    <property type="match status" value="2"/>
</dbReference>
<feature type="compositionally biased region" description="Low complexity" evidence="1">
    <location>
        <begin position="614"/>
        <end position="631"/>
    </location>
</feature>
<organism evidence="4 5">
    <name type="scientific">Castanea mollissima</name>
    <name type="common">Chinese chestnut</name>
    <dbReference type="NCBI Taxonomy" id="60419"/>
    <lineage>
        <taxon>Eukaryota</taxon>
        <taxon>Viridiplantae</taxon>
        <taxon>Streptophyta</taxon>
        <taxon>Embryophyta</taxon>
        <taxon>Tracheophyta</taxon>
        <taxon>Spermatophyta</taxon>
        <taxon>Magnoliopsida</taxon>
        <taxon>eudicotyledons</taxon>
        <taxon>Gunneridae</taxon>
        <taxon>Pentapetalae</taxon>
        <taxon>rosids</taxon>
        <taxon>fabids</taxon>
        <taxon>Fagales</taxon>
        <taxon>Fagaceae</taxon>
        <taxon>Castanea</taxon>
    </lineage>
</organism>
<feature type="transmembrane region" description="Helical" evidence="2">
    <location>
        <begin position="911"/>
        <end position="938"/>
    </location>
</feature>
<evidence type="ECO:0000313" key="4">
    <source>
        <dbReference type="EMBL" id="KAF3965874.1"/>
    </source>
</evidence>
<feature type="region of interest" description="Disordered" evidence="1">
    <location>
        <begin position="599"/>
        <end position="646"/>
    </location>
</feature>
<dbReference type="OrthoDB" id="1930691at2759"/>
<keyword evidence="2" id="KW-1133">Transmembrane helix</keyword>
<feature type="compositionally biased region" description="Polar residues" evidence="1">
    <location>
        <begin position="506"/>
        <end position="520"/>
    </location>
</feature>
<dbReference type="InterPro" id="IPR002110">
    <property type="entry name" value="Ankyrin_rpt"/>
</dbReference>
<keyword evidence="2" id="KW-0472">Membrane</keyword>
<feature type="transmembrane region" description="Helical" evidence="2">
    <location>
        <begin position="878"/>
        <end position="899"/>
    </location>
</feature>
<dbReference type="Pfam" id="PF12796">
    <property type="entry name" value="Ank_2"/>
    <property type="match status" value="1"/>
</dbReference>
<dbReference type="PANTHER" id="PTHR24177">
    <property type="entry name" value="CASKIN"/>
    <property type="match status" value="1"/>
</dbReference>
<feature type="compositionally biased region" description="Polar residues" evidence="1">
    <location>
        <begin position="411"/>
        <end position="428"/>
    </location>
</feature>
<dbReference type="Proteomes" id="UP000737018">
    <property type="component" value="Unassembled WGS sequence"/>
</dbReference>
<dbReference type="SMART" id="SM00248">
    <property type="entry name" value="ANK"/>
    <property type="match status" value="6"/>
</dbReference>
<keyword evidence="2" id="KW-0812">Transmembrane</keyword>
<evidence type="ECO:0000313" key="5">
    <source>
        <dbReference type="Proteomes" id="UP000737018"/>
    </source>
</evidence>
<dbReference type="Pfam" id="PF13962">
    <property type="entry name" value="PGG"/>
    <property type="match status" value="1"/>
</dbReference>
<feature type="compositionally biased region" description="Polar residues" evidence="1">
    <location>
        <begin position="376"/>
        <end position="391"/>
    </location>
</feature>
<dbReference type="PANTHER" id="PTHR24177:SF103">
    <property type="entry name" value="PGG DOMAIN-CONTAINING PROTEIN"/>
    <property type="match status" value="1"/>
</dbReference>
<feature type="compositionally biased region" description="Polar residues" evidence="1">
    <location>
        <begin position="471"/>
        <end position="486"/>
    </location>
</feature>
<accession>A0A8J4RDH0</accession>
<gene>
    <name evidence="4" type="ORF">CMV_009971</name>
</gene>
<evidence type="ECO:0000256" key="1">
    <source>
        <dbReference type="SAM" id="MobiDB-lite"/>
    </source>
</evidence>
<reference evidence="4" key="1">
    <citation type="submission" date="2020-03" db="EMBL/GenBank/DDBJ databases">
        <title>Castanea mollissima Vanexum genome sequencing.</title>
        <authorList>
            <person name="Staton M."/>
        </authorList>
    </citation>
    <scope>NUCLEOTIDE SEQUENCE</scope>
    <source>
        <tissue evidence="4">Leaf</tissue>
    </source>
</reference>
<dbReference type="InterPro" id="IPR036770">
    <property type="entry name" value="Ankyrin_rpt-contain_sf"/>
</dbReference>
<feature type="region of interest" description="Disordered" evidence="1">
    <location>
        <begin position="465"/>
        <end position="520"/>
    </location>
</feature>
<evidence type="ECO:0000259" key="3">
    <source>
        <dbReference type="Pfam" id="PF13962"/>
    </source>
</evidence>
<protein>
    <recommendedName>
        <fullName evidence="3">PGG domain-containing protein</fullName>
    </recommendedName>
</protein>
<dbReference type="AlphaFoldDB" id="A0A8J4RDH0"/>
<sequence>MVSDDLWRQTFELLQCEINVDRKKMDDINKEDDSLAVELYRNTMTGQWKKVVEMYEEHKIKAMSAKINTSGDTALHVAVSIAPDKEAQQLVRVIKKCYDEEVKNINDRYATEFQKIEDWYVVEVEKIKDKAEYEDSLKYLQKKRDDDNNVYYKKVEEEISDILESAVWKQNNEGNTPLHVAATAQRISICILLISSFNSFQSVPCMHNIRGESPLFLAAFHGHKKIFLYFYLNIRLGNSKFSNTDPESIDPAYLRTDGETILHCAIRWEYFDLAFEILHLEPMLAYFVNEQGITPLHLLASKPAVFRSGFHLGRWKKIIYHCIYVEELKSQPLRKLIDSVTKEENNQYFRKSYQACICFYRKLKAKGQNADEENPNKSNVTGQSKIEGSQDLSKDPNVHSKGQNADEENPSKSNVTGQSEIEGSQDSSKAQPLQVFIRRYAINIFYLFYKILSWVILRLGYGQNADEENPNESNVTGQSKIEGSQDLSKDPNVHSKGQNVDEENPIKSNVTGQSEIEGSQDSSKAQPLQVFIRRYAINIFYLFYKILSWVILRLGYEDLKKKKEKHVHSVQIMKLLIDHAKEANFDFSREVGPKQIMNQQETQKGPPPSSLHLTTDSDTTTGSQTGQQNGNKGNETDLEEKKNGRETPVLLAARNGITEMVEQILAVFPLAINYRSKGKNIVLWAVKNRQPRVLQLLLKRDFVKRKLIHEVDTEKNNALHLAADIGEKKPWRIPGAALQMQWEIKWYQFVKDNMPQHFCYQLNEKGKTPEEIFNKTHEDLVKQGGEWLNKTSESCSVVAALNATVAFAASTTIPGNINEKSGKPNLESQPELTVFAISSLVALCFSITALFSFLAILTSRYEHKDFRRDLPKKLLLGLTSLFVSITSMLGSFCAGHFFMLKDKLKDKAFPVYAVTCLPIVFFAIQQLPLYFDIVWAIFKKVPQSSFKAISL</sequence>
<feature type="transmembrane region" description="Helical" evidence="2">
    <location>
        <begin position="833"/>
        <end position="857"/>
    </location>
</feature>
<dbReference type="Gene3D" id="1.25.40.20">
    <property type="entry name" value="Ankyrin repeat-containing domain"/>
    <property type="match status" value="2"/>
</dbReference>
<dbReference type="InterPro" id="IPR026961">
    <property type="entry name" value="PGG_dom"/>
</dbReference>
<proteinExistence type="predicted"/>
<dbReference type="GO" id="GO:0016020">
    <property type="term" value="C:membrane"/>
    <property type="evidence" value="ECO:0007669"/>
    <property type="project" value="TreeGrafter"/>
</dbReference>